<sequence length="295" mass="33387">MMKLMRYTVIFGALFTFVMCTTVEDPTENPFSNNDDTETPPGEPDPRTIQGLHKNIFAVKCANPTCHDGSFEPDFRTVESTYQTLVYHPVIKNTNDEAYTYRVVPNDHGASWLYERLITTDDVIGRMPLYAQPLTETELSWVRDWINDGAKDADGNVAVFPNQPPTVTGFALFNSQSQRIDTARMNGQISPLILPNNEAVTMYVLVEDDSTSIQNLLVREGKFSGDEYDFSNAIVKQAQPFAGIAHGLTFNTNEFTPGDTVWFRYYVKDPENPVVEFPNDQSPFYFRIISSFVVQ</sequence>
<evidence type="ECO:0000256" key="1">
    <source>
        <dbReference type="SAM" id="MobiDB-lite"/>
    </source>
</evidence>
<dbReference type="Proteomes" id="UP000468650">
    <property type="component" value="Unassembled WGS sequence"/>
</dbReference>
<evidence type="ECO:0008006" key="5">
    <source>
        <dbReference type="Google" id="ProtNLM"/>
    </source>
</evidence>
<keyword evidence="4" id="KW-1185">Reference proteome</keyword>
<dbReference type="AlphaFoldDB" id="A0A6N6RE72"/>
<evidence type="ECO:0000256" key="2">
    <source>
        <dbReference type="SAM" id="SignalP"/>
    </source>
</evidence>
<evidence type="ECO:0000313" key="4">
    <source>
        <dbReference type="Proteomes" id="UP000468650"/>
    </source>
</evidence>
<gene>
    <name evidence="3" type="ORF">F8C67_10755</name>
</gene>
<dbReference type="RefSeq" id="WP_151667857.1">
    <property type="nucleotide sequence ID" value="NZ_WBVO01000009.1"/>
</dbReference>
<name>A0A6N6RE72_9FLAO</name>
<keyword evidence="2" id="KW-0732">Signal</keyword>
<protein>
    <recommendedName>
        <fullName evidence="5">Cytochrome c domain-containing protein</fullName>
    </recommendedName>
</protein>
<evidence type="ECO:0000313" key="3">
    <source>
        <dbReference type="EMBL" id="KAB2808043.1"/>
    </source>
</evidence>
<proteinExistence type="predicted"/>
<dbReference type="EMBL" id="WBVO01000009">
    <property type="protein sequence ID" value="KAB2808043.1"/>
    <property type="molecule type" value="Genomic_DNA"/>
</dbReference>
<feature type="chain" id="PRO_5026773844" description="Cytochrome c domain-containing protein" evidence="2">
    <location>
        <begin position="22"/>
        <end position="295"/>
    </location>
</feature>
<feature type="region of interest" description="Disordered" evidence="1">
    <location>
        <begin position="26"/>
        <end position="48"/>
    </location>
</feature>
<accession>A0A6N6RE72</accession>
<feature type="signal peptide" evidence="2">
    <location>
        <begin position="1"/>
        <end position="21"/>
    </location>
</feature>
<organism evidence="3 4">
    <name type="scientific">Phaeocystidibacter luteus</name>
    <dbReference type="NCBI Taxonomy" id="911197"/>
    <lineage>
        <taxon>Bacteria</taxon>
        <taxon>Pseudomonadati</taxon>
        <taxon>Bacteroidota</taxon>
        <taxon>Flavobacteriia</taxon>
        <taxon>Flavobacteriales</taxon>
        <taxon>Phaeocystidibacteraceae</taxon>
        <taxon>Phaeocystidibacter</taxon>
    </lineage>
</organism>
<reference evidence="3 4" key="1">
    <citation type="submission" date="2019-09" db="EMBL/GenBank/DDBJ databases">
        <title>Genomes of family Cryomorphaceae.</title>
        <authorList>
            <person name="Bowman J.P."/>
        </authorList>
    </citation>
    <scope>NUCLEOTIDE SEQUENCE [LARGE SCALE GENOMIC DNA]</scope>
    <source>
        <strain evidence="3 4">LMG 25704</strain>
    </source>
</reference>
<dbReference type="OrthoDB" id="1450284at2"/>
<comment type="caution">
    <text evidence="3">The sequence shown here is derived from an EMBL/GenBank/DDBJ whole genome shotgun (WGS) entry which is preliminary data.</text>
</comment>